<evidence type="ECO:0000256" key="1">
    <source>
        <dbReference type="SAM" id="MobiDB-lite"/>
    </source>
</evidence>
<feature type="region of interest" description="Disordered" evidence="1">
    <location>
        <begin position="1"/>
        <end position="65"/>
    </location>
</feature>
<name>A0A8T0PE37_PANVG</name>
<comment type="caution">
    <text evidence="2">The sequence shown here is derived from an EMBL/GenBank/DDBJ whole genome shotgun (WGS) entry which is preliminary data.</text>
</comment>
<evidence type="ECO:0000313" key="2">
    <source>
        <dbReference type="EMBL" id="KAG2560537.1"/>
    </source>
</evidence>
<evidence type="ECO:0000313" key="3">
    <source>
        <dbReference type="Proteomes" id="UP000823388"/>
    </source>
</evidence>
<protein>
    <submittedName>
        <fullName evidence="2">Uncharacterized protein</fullName>
    </submittedName>
</protein>
<sequence length="86" mass="9539">MARGIHHAHINRAMARSASQRISASHGSATTGDASQRTCIAAAPQVEQPKKKEEGSQGPKQNWRCHYQEPRWPLYQVVTNESAMDV</sequence>
<feature type="compositionally biased region" description="Polar residues" evidence="1">
    <location>
        <begin position="17"/>
        <end position="38"/>
    </location>
</feature>
<organism evidence="2 3">
    <name type="scientific">Panicum virgatum</name>
    <name type="common">Blackwell switchgrass</name>
    <dbReference type="NCBI Taxonomy" id="38727"/>
    <lineage>
        <taxon>Eukaryota</taxon>
        <taxon>Viridiplantae</taxon>
        <taxon>Streptophyta</taxon>
        <taxon>Embryophyta</taxon>
        <taxon>Tracheophyta</taxon>
        <taxon>Spermatophyta</taxon>
        <taxon>Magnoliopsida</taxon>
        <taxon>Liliopsida</taxon>
        <taxon>Poales</taxon>
        <taxon>Poaceae</taxon>
        <taxon>PACMAD clade</taxon>
        <taxon>Panicoideae</taxon>
        <taxon>Panicodae</taxon>
        <taxon>Paniceae</taxon>
        <taxon>Panicinae</taxon>
        <taxon>Panicum</taxon>
        <taxon>Panicum sect. Hiantes</taxon>
    </lineage>
</organism>
<proteinExistence type="predicted"/>
<dbReference type="EMBL" id="CM029051">
    <property type="protein sequence ID" value="KAG2560537.1"/>
    <property type="molecule type" value="Genomic_DNA"/>
</dbReference>
<accession>A0A8T0PE37</accession>
<gene>
    <name evidence="2" type="ORF">PVAP13_8KG099120</name>
</gene>
<dbReference type="Proteomes" id="UP000823388">
    <property type="component" value="Chromosome 8K"/>
</dbReference>
<dbReference type="AlphaFoldDB" id="A0A8T0PE37"/>
<keyword evidence="3" id="KW-1185">Reference proteome</keyword>
<reference evidence="2" key="1">
    <citation type="submission" date="2020-05" db="EMBL/GenBank/DDBJ databases">
        <title>WGS assembly of Panicum virgatum.</title>
        <authorList>
            <person name="Lovell J.T."/>
            <person name="Jenkins J."/>
            <person name="Shu S."/>
            <person name="Juenger T.E."/>
            <person name="Schmutz J."/>
        </authorList>
    </citation>
    <scope>NUCLEOTIDE SEQUENCE</scope>
    <source>
        <strain evidence="2">AP13</strain>
    </source>
</reference>
<feature type="compositionally biased region" description="Basic residues" evidence="1">
    <location>
        <begin position="1"/>
        <end position="10"/>
    </location>
</feature>